<keyword evidence="8 12" id="KW-0067">ATP-binding</keyword>
<dbReference type="Gene3D" id="3.40.50.620">
    <property type="entry name" value="HUPs"/>
    <property type="match status" value="1"/>
</dbReference>
<evidence type="ECO:0000256" key="11">
    <source>
        <dbReference type="ARBA" id="ARBA00047398"/>
    </source>
</evidence>
<organism evidence="14 15">
    <name type="scientific">Methanolobus chelungpuianus</name>
    <dbReference type="NCBI Taxonomy" id="502115"/>
    <lineage>
        <taxon>Archaea</taxon>
        <taxon>Methanobacteriati</taxon>
        <taxon>Methanobacteriota</taxon>
        <taxon>Stenosarchaea group</taxon>
        <taxon>Methanomicrobia</taxon>
        <taxon>Methanosarcinales</taxon>
        <taxon>Methanosarcinaceae</taxon>
        <taxon>Methanolobus</taxon>
    </lineage>
</organism>
<feature type="short sequence motif" description="'HIGH' region" evidence="12">
    <location>
        <begin position="31"/>
        <end position="41"/>
    </location>
</feature>
<dbReference type="Pfam" id="PF23493">
    <property type="entry name" value="CysS_C"/>
    <property type="match status" value="1"/>
</dbReference>
<keyword evidence="10 12" id="KW-0030">Aminoacyl-tRNA synthetase</keyword>
<dbReference type="InterPro" id="IPR032678">
    <property type="entry name" value="tRNA-synt_1_cat_dom"/>
</dbReference>
<dbReference type="SUPFAM" id="SSF52374">
    <property type="entry name" value="Nucleotidylyl transferase"/>
    <property type="match status" value="1"/>
</dbReference>
<evidence type="ECO:0000256" key="6">
    <source>
        <dbReference type="ARBA" id="ARBA00022741"/>
    </source>
</evidence>
<dbReference type="EC" id="6.1.1.16" evidence="12"/>
<dbReference type="EMBL" id="JTEO01000004">
    <property type="protein sequence ID" value="MCQ6963178.1"/>
    <property type="molecule type" value="Genomic_DNA"/>
</dbReference>
<keyword evidence="5 12" id="KW-0479">Metal-binding</keyword>
<dbReference type="InterPro" id="IPR009080">
    <property type="entry name" value="tRNAsynth_Ia_anticodon-bd"/>
</dbReference>
<dbReference type="InterPro" id="IPR015803">
    <property type="entry name" value="Cys-tRNA-ligase"/>
</dbReference>
<evidence type="ECO:0000256" key="1">
    <source>
        <dbReference type="ARBA" id="ARBA00004496"/>
    </source>
</evidence>
<dbReference type="GO" id="GO:0006423">
    <property type="term" value="P:cysteinyl-tRNA aminoacylation"/>
    <property type="evidence" value="ECO:0007669"/>
    <property type="project" value="UniProtKB-UniRule"/>
</dbReference>
<comment type="catalytic activity">
    <reaction evidence="11 12">
        <text>tRNA(Cys) + L-cysteine + ATP = L-cysteinyl-tRNA(Cys) + AMP + diphosphate</text>
        <dbReference type="Rhea" id="RHEA:17773"/>
        <dbReference type="Rhea" id="RHEA-COMP:9661"/>
        <dbReference type="Rhea" id="RHEA-COMP:9679"/>
        <dbReference type="ChEBI" id="CHEBI:30616"/>
        <dbReference type="ChEBI" id="CHEBI:33019"/>
        <dbReference type="ChEBI" id="CHEBI:35235"/>
        <dbReference type="ChEBI" id="CHEBI:78442"/>
        <dbReference type="ChEBI" id="CHEBI:78517"/>
        <dbReference type="ChEBI" id="CHEBI:456215"/>
        <dbReference type="EC" id="6.1.1.16"/>
    </reaction>
</comment>
<dbReference type="NCBIfam" id="TIGR00435">
    <property type="entry name" value="cysS"/>
    <property type="match status" value="1"/>
</dbReference>
<dbReference type="InterPro" id="IPR014729">
    <property type="entry name" value="Rossmann-like_a/b/a_fold"/>
</dbReference>
<evidence type="ECO:0000256" key="12">
    <source>
        <dbReference type="HAMAP-Rule" id="MF_00041"/>
    </source>
</evidence>
<feature type="binding site" evidence="12">
    <location>
        <position position="238"/>
    </location>
    <ligand>
        <name>Zn(2+)</name>
        <dbReference type="ChEBI" id="CHEBI:29105"/>
    </ligand>
</feature>
<gene>
    <name evidence="12" type="primary">cysS</name>
    <name evidence="14" type="ORF">PV02_05340</name>
</gene>
<evidence type="ECO:0000313" key="14">
    <source>
        <dbReference type="EMBL" id="MCQ6963178.1"/>
    </source>
</evidence>
<dbReference type="SUPFAM" id="SSF47323">
    <property type="entry name" value="Anticodon-binding domain of a subclass of class I aminoacyl-tRNA synthetases"/>
    <property type="match status" value="1"/>
</dbReference>
<dbReference type="Pfam" id="PF01406">
    <property type="entry name" value="tRNA-synt_1e"/>
    <property type="match status" value="1"/>
</dbReference>
<dbReference type="PANTHER" id="PTHR10890">
    <property type="entry name" value="CYSTEINYL-TRNA SYNTHETASE"/>
    <property type="match status" value="1"/>
</dbReference>
<name>A0AAE3HCB7_9EURY</name>
<proteinExistence type="inferred from homology"/>
<accession>A0AAE3HCB7</accession>
<reference evidence="14 15" key="1">
    <citation type="journal article" date="2011" name="Appl. Environ. Microbiol.">
        <title>Methanogenic archaea isolated from Taiwan's Chelungpu fault.</title>
        <authorList>
            <person name="Wu S.Y."/>
            <person name="Lai M.C."/>
        </authorList>
    </citation>
    <scope>NUCLEOTIDE SEQUENCE [LARGE SCALE GENOMIC DNA]</scope>
    <source>
        <strain evidence="14 15">St545Mb</strain>
    </source>
</reference>
<dbReference type="HAMAP" id="MF_00041">
    <property type="entry name" value="Cys_tRNA_synth"/>
    <property type="match status" value="1"/>
</dbReference>
<comment type="similarity">
    <text evidence="2 12">Belongs to the class-I aminoacyl-tRNA synthetase family.</text>
</comment>
<dbReference type="InterPro" id="IPR056411">
    <property type="entry name" value="CysS_C"/>
</dbReference>
<feature type="short sequence motif" description="'KMSKS' region" evidence="12">
    <location>
        <begin position="271"/>
        <end position="275"/>
    </location>
</feature>
<protein>
    <recommendedName>
        <fullName evidence="12">Cysteine--tRNA ligase</fullName>
        <ecNumber evidence="12">6.1.1.16</ecNumber>
    </recommendedName>
    <alternativeName>
        <fullName evidence="12">Cysteinyl-tRNA synthetase</fullName>
        <shortName evidence="12">CysRS</shortName>
    </alternativeName>
</protein>
<evidence type="ECO:0000256" key="9">
    <source>
        <dbReference type="ARBA" id="ARBA00022917"/>
    </source>
</evidence>
<feature type="domain" description="Cysteinyl-tRNA synthetase class Ia DALR" evidence="13">
    <location>
        <begin position="358"/>
        <end position="422"/>
    </location>
</feature>
<dbReference type="GO" id="GO:0005524">
    <property type="term" value="F:ATP binding"/>
    <property type="evidence" value="ECO:0007669"/>
    <property type="project" value="UniProtKB-UniRule"/>
</dbReference>
<comment type="cofactor">
    <cofactor evidence="12">
        <name>Zn(2+)</name>
        <dbReference type="ChEBI" id="CHEBI:29105"/>
    </cofactor>
    <text evidence="12">Binds 1 zinc ion per subunit.</text>
</comment>
<evidence type="ECO:0000256" key="3">
    <source>
        <dbReference type="ARBA" id="ARBA00022490"/>
    </source>
</evidence>
<keyword evidence="3 12" id="KW-0963">Cytoplasm</keyword>
<evidence type="ECO:0000256" key="5">
    <source>
        <dbReference type="ARBA" id="ARBA00022723"/>
    </source>
</evidence>
<feature type="binding site" evidence="12">
    <location>
        <position position="213"/>
    </location>
    <ligand>
        <name>Zn(2+)</name>
        <dbReference type="ChEBI" id="CHEBI:29105"/>
    </ligand>
</feature>
<dbReference type="AlphaFoldDB" id="A0AAE3HCB7"/>
<evidence type="ECO:0000313" key="15">
    <source>
        <dbReference type="Proteomes" id="UP001206983"/>
    </source>
</evidence>
<comment type="caution">
    <text evidence="14">The sequence shown here is derived from an EMBL/GenBank/DDBJ whole genome shotgun (WGS) entry which is preliminary data.</text>
</comment>
<dbReference type="Gene3D" id="1.20.120.1910">
    <property type="entry name" value="Cysteine-tRNA ligase, C-terminal anti-codon recognition domain"/>
    <property type="match status" value="1"/>
</dbReference>
<evidence type="ECO:0000256" key="10">
    <source>
        <dbReference type="ARBA" id="ARBA00023146"/>
    </source>
</evidence>
<keyword evidence="9 12" id="KW-0648">Protein biosynthesis</keyword>
<feature type="binding site" evidence="12">
    <location>
        <position position="274"/>
    </location>
    <ligand>
        <name>ATP</name>
        <dbReference type="ChEBI" id="CHEBI:30616"/>
    </ligand>
</feature>
<dbReference type="FunFam" id="3.40.50.620:FF:000130">
    <property type="entry name" value="Cysteine--tRNA ligase"/>
    <property type="match status" value="1"/>
</dbReference>
<keyword evidence="6 12" id="KW-0547">Nucleotide-binding</keyword>
<keyword evidence="15" id="KW-1185">Reference proteome</keyword>
<dbReference type="Proteomes" id="UP001206983">
    <property type="component" value="Unassembled WGS sequence"/>
</dbReference>
<evidence type="ECO:0000259" key="13">
    <source>
        <dbReference type="SMART" id="SM00840"/>
    </source>
</evidence>
<dbReference type="SMART" id="SM00840">
    <property type="entry name" value="DALR_2"/>
    <property type="match status" value="1"/>
</dbReference>
<feature type="binding site" evidence="12">
    <location>
        <position position="242"/>
    </location>
    <ligand>
        <name>Zn(2+)</name>
        <dbReference type="ChEBI" id="CHEBI:29105"/>
    </ligand>
</feature>
<evidence type="ECO:0000256" key="4">
    <source>
        <dbReference type="ARBA" id="ARBA00022598"/>
    </source>
</evidence>
<keyword evidence="7 12" id="KW-0862">Zinc</keyword>
<sequence>MALRVYNTLTREMEEFIPIHGKKVNMYVCGPTVYDHCHLGHARSYISFDVIRRYLCYRGYDVNYISNVTDVDDKILDRARETGQDPFELSARFTRSFIEDMGSLNVKAPDRQPTVTGHITEIIDAIKLLLLKGFAYATPEGNVYYDLTSSMDKIGILSHQTVEGLMEGSGARIDVEEDKKYLLDFVLWKSSSANEPGWDSPWGRGRPGWHIECTAMSMKYGSQQLDIHGGGADLIFPHHEAEIHQSEGCTGKQPFSKYWLHNGFLTIDKEKMSKSLGNFFTIKQVLEEFPPEVIRFFILNTHYRNTIDYSRLHLEEAGRAYERIANTIINVRYAMDSAPEQGGVDPGLYGEIHEAREAFIRSMDEDFNTREALANLFVFSRKVNASMSGNSPDKASLQAVLDLFSEMDDVLGVFGKDISGTQERAAEGLSDGQIDSLIQQREEARRSRDWKMADAIRDELKDKGIVIEDGKEGVRWRRTPA</sequence>
<evidence type="ECO:0000256" key="2">
    <source>
        <dbReference type="ARBA" id="ARBA00005594"/>
    </source>
</evidence>
<dbReference type="GO" id="GO:0008270">
    <property type="term" value="F:zinc ion binding"/>
    <property type="evidence" value="ECO:0007669"/>
    <property type="project" value="UniProtKB-UniRule"/>
</dbReference>
<dbReference type="RefSeq" id="WP_256622360.1">
    <property type="nucleotide sequence ID" value="NZ_JTEO01000004.1"/>
</dbReference>
<dbReference type="PRINTS" id="PR00983">
    <property type="entry name" value="TRNASYNTHCYS"/>
</dbReference>
<evidence type="ECO:0000256" key="7">
    <source>
        <dbReference type="ARBA" id="ARBA00022833"/>
    </source>
</evidence>
<dbReference type="PANTHER" id="PTHR10890:SF3">
    <property type="entry name" value="CYSTEINE--TRNA LIGASE, CYTOPLASMIC"/>
    <property type="match status" value="1"/>
</dbReference>
<dbReference type="InterPro" id="IPR015273">
    <property type="entry name" value="Cys-tRNA-synt_Ia_DALR"/>
</dbReference>
<dbReference type="InterPro" id="IPR024909">
    <property type="entry name" value="Cys-tRNA/MSH_ligase"/>
</dbReference>
<feature type="binding site" evidence="12">
    <location>
        <position position="29"/>
    </location>
    <ligand>
        <name>Zn(2+)</name>
        <dbReference type="ChEBI" id="CHEBI:29105"/>
    </ligand>
</feature>
<evidence type="ECO:0000256" key="8">
    <source>
        <dbReference type="ARBA" id="ARBA00022840"/>
    </source>
</evidence>
<dbReference type="GO" id="GO:0004817">
    <property type="term" value="F:cysteine-tRNA ligase activity"/>
    <property type="evidence" value="ECO:0007669"/>
    <property type="project" value="UniProtKB-UniRule"/>
</dbReference>
<dbReference type="CDD" id="cd00672">
    <property type="entry name" value="CysRS_core"/>
    <property type="match status" value="1"/>
</dbReference>
<comment type="subcellular location">
    <subcellularLocation>
        <location evidence="1 12">Cytoplasm</location>
    </subcellularLocation>
</comment>
<keyword evidence="4 12" id="KW-0436">Ligase</keyword>
<dbReference type="GO" id="GO:0005737">
    <property type="term" value="C:cytoplasm"/>
    <property type="evidence" value="ECO:0007669"/>
    <property type="project" value="UniProtKB-SubCell"/>
</dbReference>
<dbReference type="Pfam" id="PF09190">
    <property type="entry name" value="DALR_2"/>
    <property type="match status" value="1"/>
</dbReference>